<dbReference type="RefSeq" id="WP_124732323.1">
    <property type="nucleotide sequence ID" value="NZ_CBCSKC010000066.1"/>
</dbReference>
<proteinExistence type="predicted"/>
<feature type="domain" description="Inner membrane protein YqiJ OB-fold" evidence="2">
    <location>
        <begin position="149"/>
        <end position="210"/>
    </location>
</feature>
<dbReference type="OrthoDB" id="7207054at2"/>
<evidence type="ECO:0000313" key="4">
    <source>
        <dbReference type="EMBL" id="AZG74846.1"/>
    </source>
</evidence>
<evidence type="ECO:0000259" key="3">
    <source>
        <dbReference type="Pfam" id="PF21001"/>
    </source>
</evidence>
<dbReference type="Proteomes" id="UP000278035">
    <property type="component" value="Chromosome"/>
</dbReference>
<dbReference type="EMBL" id="CP034015">
    <property type="protein sequence ID" value="AZG74846.1"/>
    <property type="molecule type" value="Genomic_DNA"/>
</dbReference>
<dbReference type="KEGG" id="slj:EGC82_20090"/>
<dbReference type="Pfam" id="PF07290">
    <property type="entry name" value="YqiJ_OB"/>
    <property type="match status" value="1"/>
</dbReference>
<keyword evidence="1" id="KW-0472">Membrane</keyword>
<accession>A0A3G8LYT6</accession>
<feature type="transmembrane region" description="Helical" evidence="1">
    <location>
        <begin position="78"/>
        <end position="99"/>
    </location>
</feature>
<protein>
    <submittedName>
        <fullName evidence="4">DUF1449 family protein</fullName>
    </submittedName>
</protein>
<name>A0A3G8LYT6_9GAMM</name>
<dbReference type="Pfam" id="PF21001">
    <property type="entry name" value="YqiJ_N"/>
    <property type="match status" value="1"/>
</dbReference>
<keyword evidence="1" id="KW-0812">Transmembrane</keyword>
<feature type="transmembrane region" description="Helical" evidence="1">
    <location>
        <begin position="12"/>
        <end position="38"/>
    </location>
</feature>
<dbReference type="InterPro" id="IPR048376">
    <property type="entry name" value="YqiJ_N"/>
</dbReference>
<organism evidence="4 5">
    <name type="scientific">Shewanella livingstonensis</name>
    <dbReference type="NCBI Taxonomy" id="150120"/>
    <lineage>
        <taxon>Bacteria</taxon>
        <taxon>Pseudomonadati</taxon>
        <taxon>Pseudomonadota</taxon>
        <taxon>Gammaproteobacteria</taxon>
        <taxon>Alteromonadales</taxon>
        <taxon>Shewanellaceae</taxon>
        <taxon>Shewanella</taxon>
    </lineage>
</organism>
<sequence>MLAFLIAHENTPFSIALVIVVMLGIFELIAMIAGLSIFSALDNSLSADLDADVDVDTSVSVTGMTGLLGWLCLNRLPLLIWLVLALSSFAITGYVINFISLQISAELLTRLIVVPIALIITCISSHFLGNAIANILPKNETSAISVNALGGCVATITQGRAVKGRPTEAMVRDEFQQKHYVLVEPEDVGVEFVRGVEVVLLAHKGKVWTAARVR</sequence>
<keyword evidence="1" id="KW-1133">Transmembrane helix</keyword>
<feature type="transmembrane region" description="Helical" evidence="1">
    <location>
        <begin position="111"/>
        <end position="129"/>
    </location>
</feature>
<keyword evidence="5" id="KW-1185">Reference proteome</keyword>
<feature type="domain" description="Inner membrane protein YqiJ N-terminal" evidence="3">
    <location>
        <begin position="10"/>
        <end position="121"/>
    </location>
</feature>
<evidence type="ECO:0000259" key="2">
    <source>
        <dbReference type="Pfam" id="PF07290"/>
    </source>
</evidence>
<reference evidence="5" key="1">
    <citation type="submission" date="2018-11" db="EMBL/GenBank/DDBJ databases">
        <title>Shewanella sp. M2.</title>
        <authorList>
            <person name="Hwang Y.J."/>
            <person name="Hwang C.Y."/>
        </authorList>
    </citation>
    <scope>NUCLEOTIDE SEQUENCE [LARGE SCALE GENOMIC DNA]</scope>
    <source>
        <strain evidence="5">LMG 19866</strain>
    </source>
</reference>
<dbReference type="AlphaFoldDB" id="A0A3G8LYT6"/>
<evidence type="ECO:0000256" key="1">
    <source>
        <dbReference type="SAM" id="Phobius"/>
    </source>
</evidence>
<evidence type="ECO:0000313" key="5">
    <source>
        <dbReference type="Proteomes" id="UP000278035"/>
    </source>
</evidence>
<dbReference type="InterPro" id="IPR010840">
    <property type="entry name" value="YqiJ_OB"/>
</dbReference>
<gene>
    <name evidence="4" type="ORF">EGC82_20090</name>
</gene>